<accession>A0A1I0DPJ7</accession>
<keyword evidence="7 8" id="KW-0066">ATP synthesis</keyword>
<dbReference type="InterPro" id="IPR026015">
    <property type="entry name" value="ATP_synth_OSCP/delta_N_sf"/>
</dbReference>
<evidence type="ECO:0000256" key="5">
    <source>
        <dbReference type="ARBA" id="ARBA00023136"/>
    </source>
</evidence>
<keyword evidence="3 8" id="KW-0375">Hydrogen ion transport</keyword>
<name>A0A1I0DPJ7_9GAMM</name>
<evidence type="ECO:0000256" key="1">
    <source>
        <dbReference type="ARBA" id="ARBA00004370"/>
    </source>
</evidence>
<keyword evidence="4 8" id="KW-0406">Ion transport</keyword>
<dbReference type="EMBL" id="FOHV01000018">
    <property type="protein sequence ID" value="SET34161.1"/>
    <property type="molecule type" value="Genomic_DNA"/>
</dbReference>
<dbReference type="STRING" id="1123402.SAMN02583745_02058"/>
<evidence type="ECO:0000313" key="9">
    <source>
        <dbReference type="EMBL" id="SET34161.1"/>
    </source>
</evidence>
<sequence>MSDFTTIARPYAKAAFDFALEKKSAGDVQAITHWESMLNFAMEVAQNDQIAQMLTGSLSSEESANLFINICGDTLCESGKNLIKVMAENRRLLALPEVFAQFIEMKTEYEGTIDVEVIAINKLSASQEESIISSMQKRLSRNVKLHCKIDTSIMGGLIIRAGDLVIDSSIRGRLNRLTDVLQS</sequence>
<evidence type="ECO:0000256" key="3">
    <source>
        <dbReference type="ARBA" id="ARBA00022781"/>
    </source>
</evidence>
<comment type="function">
    <text evidence="8">This protein is part of the stalk that links CF(0) to CF(1). It either transmits conformational changes from CF(0) to CF(1) or is implicated in proton conduction.</text>
</comment>
<keyword evidence="6 8" id="KW-0139">CF(1)</keyword>
<comment type="function">
    <text evidence="8">F(1)F(0) ATP synthase produces ATP from ADP in the presence of a proton or sodium gradient. F-type ATPases consist of two structural domains, F(1) containing the extramembraneous catalytic core and F(0) containing the membrane proton channel, linked together by a central stalk and a peripheral stalk. During catalysis, ATP synthesis in the catalytic domain of F(1) is coupled via a rotary mechanism of the central stalk subunits to proton translocation.</text>
</comment>
<reference evidence="10" key="1">
    <citation type="submission" date="2016-10" db="EMBL/GenBank/DDBJ databases">
        <authorList>
            <person name="Varghese N."/>
            <person name="Submissions S."/>
        </authorList>
    </citation>
    <scope>NUCLEOTIDE SEQUENCE [LARGE SCALE GENOMIC DNA]</scope>
    <source>
        <strain evidence="10">DSM 18579</strain>
    </source>
</reference>
<dbReference type="NCBIfam" id="NF004402">
    <property type="entry name" value="PRK05758.2-2"/>
    <property type="match status" value="1"/>
</dbReference>
<comment type="similarity">
    <text evidence="8">Belongs to the ATPase delta chain family.</text>
</comment>
<organism evidence="9 10">
    <name type="scientific">Thorsellia anophelis DSM 18579</name>
    <dbReference type="NCBI Taxonomy" id="1123402"/>
    <lineage>
        <taxon>Bacteria</taxon>
        <taxon>Pseudomonadati</taxon>
        <taxon>Pseudomonadota</taxon>
        <taxon>Gammaproteobacteria</taxon>
        <taxon>Enterobacterales</taxon>
        <taxon>Thorselliaceae</taxon>
        <taxon>Thorsellia</taxon>
    </lineage>
</organism>
<comment type="subcellular location">
    <subcellularLocation>
        <location evidence="8">Cell membrane</location>
        <topology evidence="8">Peripheral membrane protein</topology>
    </subcellularLocation>
    <subcellularLocation>
        <location evidence="1">Membrane</location>
    </subcellularLocation>
</comment>
<dbReference type="OrthoDB" id="9816221at2"/>
<keyword evidence="10" id="KW-1185">Reference proteome</keyword>
<keyword evidence="5 8" id="KW-0472">Membrane</keyword>
<dbReference type="NCBIfam" id="TIGR01145">
    <property type="entry name" value="ATP_synt_delta"/>
    <property type="match status" value="1"/>
</dbReference>
<dbReference type="GO" id="GO:0046933">
    <property type="term" value="F:proton-transporting ATP synthase activity, rotational mechanism"/>
    <property type="evidence" value="ECO:0007669"/>
    <property type="project" value="UniProtKB-UniRule"/>
</dbReference>
<dbReference type="GO" id="GO:0045259">
    <property type="term" value="C:proton-transporting ATP synthase complex"/>
    <property type="evidence" value="ECO:0007669"/>
    <property type="project" value="UniProtKB-KW"/>
</dbReference>
<dbReference type="GO" id="GO:0005886">
    <property type="term" value="C:plasma membrane"/>
    <property type="evidence" value="ECO:0007669"/>
    <property type="project" value="UniProtKB-SubCell"/>
</dbReference>
<dbReference type="PRINTS" id="PR00125">
    <property type="entry name" value="ATPASEDELTA"/>
</dbReference>
<dbReference type="NCBIfam" id="NF004404">
    <property type="entry name" value="PRK05758.2-5"/>
    <property type="match status" value="1"/>
</dbReference>
<dbReference type="InterPro" id="IPR000711">
    <property type="entry name" value="ATPase_OSCP/dsu"/>
</dbReference>
<evidence type="ECO:0000256" key="6">
    <source>
        <dbReference type="ARBA" id="ARBA00023196"/>
    </source>
</evidence>
<dbReference type="HAMAP" id="MF_01416">
    <property type="entry name" value="ATP_synth_delta_bact"/>
    <property type="match status" value="1"/>
</dbReference>
<gene>
    <name evidence="8" type="primary">atpH</name>
    <name evidence="9" type="ORF">SAMN02583745_02058</name>
</gene>
<evidence type="ECO:0000256" key="7">
    <source>
        <dbReference type="ARBA" id="ARBA00023310"/>
    </source>
</evidence>
<evidence type="ECO:0000313" key="10">
    <source>
        <dbReference type="Proteomes" id="UP000242642"/>
    </source>
</evidence>
<evidence type="ECO:0000256" key="8">
    <source>
        <dbReference type="HAMAP-Rule" id="MF_01416"/>
    </source>
</evidence>
<keyword evidence="8" id="KW-1003">Cell membrane</keyword>
<dbReference type="PANTHER" id="PTHR11910">
    <property type="entry name" value="ATP SYNTHASE DELTA CHAIN"/>
    <property type="match status" value="1"/>
</dbReference>
<dbReference type="SUPFAM" id="SSF47928">
    <property type="entry name" value="N-terminal domain of the delta subunit of the F1F0-ATP synthase"/>
    <property type="match status" value="1"/>
</dbReference>
<proteinExistence type="inferred from homology"/>
<dbReference type="InterPro" id="IPR020781">
    <property type="entry name" value="ATPase_OSCP/d_CS"/>
</dbReference>
<keyword evidence="2 8" id="KW-0813">Transport</keyword>
<evidence type="ECO:0000256" key="4">
    <source>
        <dbReference type="ARBA" id="ARBA00023065"/>
    </source>
</evidence>
<dbReference type="RefSeq" id="WP_093320617.1">
    <property type="nucleotide sequence ID" value="NZ_FOHV01000018.1"/>
</dbReference>
<protein>
    <recommendedName>
        <fullName evidence="8">ATP synthase subunit delta</fullName>
    </recommendedName>
    <alternativeName>
        <fullName evidence="8">ATP synthase F(1) sector subunit delta</fullName>
    </alternativeName>
    <alternativeName>
        <fullName evidence="8">F-type ATPase subunit delta</fullName>
        <shortName evidence="8">F-ATPase subunit delta</shortName>
    </alternativeName>
</protein>
<evidence type="ECO:0000256" key="2">
    <source>
        <dbReference type="ARBA" id="ARBA00022448"/>
    </source>
</evidence>
<dbReference type="Proteomes" id="UP000242642">
    <property type="component" value="Unassembled WGS sequence"/>
</dbReference>
<dbReference type="Pfam" id="PF00213">
    <property type="entry name" value="OSCP"/>
    <property type="match status" value="1"/>
</dbReference>
<dbReference type="AlphaFoldDB" id="A0A1I0DPJ7"/>
<dbReference type="PROSITE" id="PS00389">
    <property type="entry name" value="ATPASE_DELTA"/>
    <property type="match status" value="1"/>
</dbReference>
<dbReference type="Gene3D" id="1.10.520.20">
    <property type="entry name" value="N-terminal domain of the delta subunit of the F1F0-ATP synthase"/>
    <property type="match status" value="1"/>
</dbReference>